<keyword evidence="3" id="KW-1185">Reference proteome</keyword>
<evidence type="ECO:0000313" key="2">
    <source>
        <dbReference type="EMBL" id="KAK9805553.1"/>
    </source>
</evidence>
<keyword evidence="1" id="KW-0812">Transmembrane</keyword>
<feature type="transmembrane region" description="Helical" evidence="1">
    <location>
        <begin position="72"/>
        <end position="95"/>
    </location>
</feature>
<proteinExistence type="predicted"/>
<dbReference type="AlphaFoldDB" id="A0AAW1PBV7"/>
<accession>A0AAW1PBV7</accession>
<feature type="transmembrane region" description="Helical" evidence="1">
    <location>
        <begin position="44"/>
        <end position="66"/>
    </location>
</feature>
<dbReference type="EMBL" id="JALJOR010000015">
    <property type="protein sequence ID" value="KAK9805553.1"/>
    <property type="molecule type" value="Genomic_DNA"/>
</dbReference>
<comment type="caution">
    <text evidence="2">The sequence shown here is derived from an EMBL/GenBank/DDBJ whole genome shotgun (WGS) entry which is preliminary data.</text>
</comment>
<organism evidence="2 3">
    <name type="scientific">[Myrmecia] bisecta</name>
    <dbReference type="NCBI Taxonomy" id="41462"/>
    <lineage>
        <taxon>Eukaryota</taxon>
        <taxon>Viridiplantae</taxon>
        <taxon>Chlorophyta</taxon>
        <taxon>core chlorophytes</taxon>
        <taxon>Trebouxiophyceae</taxon>
        <taxon>Trebouxiales</taxon>
        <taxon>Trebouxiaceae</taxon>
        <taxon>Myrmecia</taxon>
    </lineage>
</organism>
<feature type="transmembrane region" description="Helical" evidence="1">
    <location>
        <begin position="194"/>
        <end position="213"/>
    </location>
</feature>
<reference evidence="2 3" key="1">
    <citation type="journal article" date="2024" name="Nat. Commun.">
        <title>Phylogenomics reveals the evolutionary origins of lichenization in chlorophyte algae.</title>
        <authorList>
            <person name="Puginier C."/>
            <person name="Libourel C."/>
            <person name="Otte J."/>
            <person name="Skaloud P."/>
            <person name="Haon M."/>
            <person name="Grisel S."/>
            <person name="Petersen M."/>
            <person name="Berrin J.G."/>
            <person name="Delaux P.M."/>
            <person name="Dal Grande F."/>
            <person name="Keller J."/>
        </authorList>
    </citation>
    <scope>NUCLEOTIDE SEQUENCE [LARGE SCALE GENOMIC DNA]</scope>
    <source>
        <strain evidence="2 3">SAG 2043</strain>
    </source>
</reference>
<keyword evidence="1" id="KW-0472">Membrane</keyword>
<feature type="transmembrane region" description="Helical" evidence="1">
    <location>
        <begin position="107"/>
        <end position="126"/>
    </location>
</feature>
<protein>
    <submittedName>
        <fullName evidence="2">Uncharacterized protein</fullName>
    </submittedName>
</protein>
<feature type="transmembrane region" description="Helical" evidence="1">
    <location>
        <begin position="132"/>
        <end position="151"/>
    </location>
</feature>
<name>A0AAW1PBV7_9CHLO</name>
<dbReference type="Proteomes" id="UP001489004">
    <property type="component" value="Unassembled WGS sequence"/>
</dbReference>
<sequence>MSKALMSSPERPVSQQSKRFEFDDPRMECAFMCFQARKSSSSSVAILVLALMGLAGTRLAFIYTPVPGRLVVVLWVMAIVVPSYMALAVFLRFHTRTSLECLQHERIKAWAALLYSTATMVCVLLENQGEMGAAGAPVFLATIHAWMVPFYHVRIATARPLHALMYLNFLMTMGGRWCLATTHQSASLRFAWELLPAGLLISALAPLALSGILEAGSRAAFLTDLRARTGVQLPPALGPTWHKVLPYSGSQHGLMRGALAFW</sequence>
<keyword evidence="1" id="KW-1133">Transmembrane helix</keyword>
<evidence type="ECO:0000256" key="1">
    <source>
        <dbReference type="SAM" id="Phobius"/>
    </source>
</evidence>
<evidence type="ECO:0000313" key="3">
    <source>
        <dbReference type="Proteomes" id="UP001489004"/>
    </source>
</evidence>
<feature type="transmembrane region" description="Helical" evidence="1">
    <location>
        <begin position="163"/>
        <end position="182"/>
    </location>
</feature>
<gene>
    <name evidence="2" type="ORF">WJX72_004813</name>
</gene>